<dbReference type="PROSITE" id="PS01312">
    <property type="entry name" value="SECA"/>
    <property type="match status" value="1"/>
</dbReference>
<dbReference type="GO" id="GO:0046872">
    <property type="term" value="F:metal ion binding"/>
    <property type="evidence" value="ECO:0007669"/>
    <property type="project" value="UniProtKB-KW"/>
</dbReference>
<reference evidence="21 22" key="1">
    <citation type="journal article" date="2012" name="Science">
        <title>Ecological populations of bacteria act as socially cohesive units of antibiotic production and resistance.</title>
        <authorList>
            <person name="Cordero O.X."/>
            <person name="Wildschutte H."/>
            <person name="Kirkup B."/>
            <person name="Proehl S."/>
            <person name="Ngo L."/>
            <person name="Hussain F."/>
            <person name="Le Roux F."/>
            <person name="Mincer T."/>
            <person name="Polz M.F."/>
        </authorList>
    </citation>
    <scope>NUCLEOTIDE SEQUENCE [LARGE SCALE GENOMIC DNA]</scope>
    <source>
        <strain evidence="21 22">FF-454</strain>
    </source>
</reference>
<dbReference type="InterPro" id="IPR036670">
    <property type="entry name" value="SecA_X-link_sf"/>
</dbReference>
<dbReference type="SMART" id="SM00958">
    <property type="entry name" value="SecA_PP_bind"/>
    <property type="match status" value="1"/>
</dbReference>
<evidence type="ECO:0000313" key="22">
    <source>
        <dbReference type="Proteomes" id="UP000095039"/>
    </source>
</evidence>
<dbReference type="InterPro" id="IPR001650">
    <property type="entry name" value="Helicase_C-like"/>
</dbReference>
<dbReference type="Pfam" id="PF02810">
    <property type="entry name" value="SEC-C"/>
    <property type="match status" value="1"/>
</dbReference>
<dbReference type="InterPro" id="IPR011116">
    <property type="entry name" value="SecA_Wing/Scaffold"/>
</dbReference>
<dbReference type="InterPro" id="IPR004027">
    <property type="entry name" value="SEC_C_motif"/>
</dbReference>
<keyword evidence="22" id="KW-1185">Reference proteome</keyword>
<evidence type="ECO:0000256" key="11">
    <source>
        <dbReference type="ARBA" id="ARBA00022927"/>
    </source>
</evidence>
<feature type="region of interest" description="Disordered" evidence="17">
    <location>
        <begin position="563"/>
        <end position="584"/>
    </location>
</feature>
<dbReference type="PRINTS" id="PR00906">
    <property type="entry name" value="SECA"/>
</dbReference>
<dbReference type="GO" id="GO:0005829">
    <property type="term" value="C:cytosol"/>
    <property type="evidence" value="ECO:0007669"/>
    <property type="project" value="TreeGrafter"/>
</dbReference>
<evidence type="ECO:0000256" key="4">
    <source>
        <dbReference type="ARBA" id="ARBA00022475"/>
    </source>
</evidence>
<dbReference type="InterPro" id="IPR036266">
    <property type="entry name" value="SecA_Wing/Scaffold_sf"/>
</dbReference>
<feature type="domain" description="SecA family profile" evidence="20">
    <location>
        <begin position="3"/>
        <end position="619"/>
    </location>
</feature>
<feature type="domain" description="Helicase C-terminal" evidence="19">
    <location>
        <begin position="434"/>
        <end position="635"/>
    </location>
</feature>
<dbReference type="NCBIfam" id="TIGR00963">
    <property type="entry name" value="secA"/>
    <property type="match status" value="1"/>
</dbReference>
<dbReference type="GO" id="GO:0017038">
    <property type="term" value="P:protein import"/>
    <property type="evidence" value="ECO:0007669"/>
    <property type="project" value="InterPro"/>
</dbReference>
<dbReference type="InterPro" id="IPR014018">
    <property type="entry name" value="SecA_motor_DEAD"/>
</dbReference>
<dbReference type="InterPro" id="IPR011130">
    <property type="entry name" value="SecA_preprotein_X-link_dom"/>
</dbReference>
<evidence type="ECO:0000256" key="3">
    <source>
        <dbReference type="ARBA" id="ARBA00022448"/>
    </source>
</evidence>
<evidence type="ECO:0000256" key="5">
    <source>
        <dbReference type="ARBA" id="ARBA00022490"/>
    </source>
</evidence>
<dbReference type="InterPro" id="IPR011115">
    <property type="entry name" value="SecA_DEAD"/>
</dbReference>
<dbReference type="Gene3D" id="3.40.50.300">
    <property type="entry name" value="P-loop containing nucleotide triphosphate hydrolases"/>
    <property type="match status" value="2"/>
</dbReference>
<dbReference type="SUPFAM" id="SSF52540">
    <property type="entry name" value="P-loop containing nucleoside triphosphate hydrolases"/>
    <property type="match status" value="2"/>
</dbReference>
<dbReference type="PROSITE" id="PS51194">
    <property type="entry name" value="HELICASE_CTER"/>
    <property type="match status" value="1"/>
</dbReference>
<dbReference type="EMBL" id="AJWN02000104">
    <property type="protein sequence ID" value="OEE57907.1"/>
    <property type="molecule type" value="Genomic_DNA"/>
</dbReference>
<evidence type="ECO:0000256" key="12">
    <source>
        <dbReference type="ARBA" id="ARBA00022967"/>
    </source>
</evidence>
<feature type="compositionally biased region" description="Basic and acidic residues" evidence="17">
    <location>
        <begin position="836"/>
        <end position="862"/>
    </location>
</feature>
<dbReference type="PROSITE" id="PS51196">
    <property type="entry name" value="SECA_MOTOR_DEAD"/>
    <property type="match status" value="1"/>
</dbReference>
<keyword evidence="11 15" id="KW-0653">Protein transport</keyword>
<feature type="binding site" evidence="15">
    <location>
        <begin position="105"/>
        <end position="109"/>
    </location>
    <ligand>
        <name>ATP</name>
        <dbReference type="ChEBI" id="CHEBI:30616"/>
    </ligand>
</feature>
<dbReference type="FunFam" id="3.90.1440.10:FF:000001">
    <property type="entry name" value="Preprotein translocase subunit SecA"/>
    <property type="match status" value="1"/>
</dbReference>
<evidence type="ECO:0000256" key="14">
    <source>
        <dbReference type="ARBA" id="ARBA00023136"/>
    </source>
</evidence>
<dbReference type="InterPro" id="IPR014001">
    <property type="entry name" value="Helicase_ATP-bd"/>
</dbReference>
<name>A0A1E5BXC5_9GAMM</name>
<keyword evidence="9" id="KW-0862">Zinc</keyword>
<comment type="subcellular location">
    <subcellularLocation>
        <location evidence="15">Cell membrane</location>
        <topology evidence="15">Peripheral membrane protein</topology>
        <orientation evidence="15">Cytoplasmic side</orientation>
    </subcellularLocation>
    <subcellularLocation>
        <location evidence="15">Cytoplasm</location>
    </subcellularLocation>
    <text evidence="15">Distribution is 50-50.</text>
</comment>
<feature type="binding site" evidence="15">
    <location>
        <position position="512"/>
    </location>
    <ligand>
        <name>ATP</name>
        <dbReference type="ChEBI" id="CHEBI:30616"/>
    </ligand>
</feature>
<dbReference type="PROSITE" id="PS51192">
    <property type="entry name" value="HELICASE_ATP_BIND_1"/>
    <property type="match status" value="1"/>
</dbReference>
<keyword evidence="8 15" id="KW-0547">Nucleotide-binding</keyword>
<evidence type="ECO:0000256" key="8">
    <source>
        <dbReference type="ARBA" id="ARBA00022741"/>
    </source>
</evidence>
<dbReference type="AlphaFoldDB" id="A0A1E5BXC5"/>
<comment type="similarity">
    <text evidence="2 15 16">Belongs to the SecA family.</text>
</comment>
<dbReference type="PANTHER" id="PTHR30612">
    <property type="entry name" value="SECA INNER MEMBRANE COMPONENT OF SEC PROTEIN SECRETION SYSTEM"/>
    <property type="match status" value="1"/>
</dbReference>
<organism evidence="21 22">
    <name type="scientific">Enterovibrio norvegicus FF-454</name>
    <dbReference type="NCBI Taxonomy" id="1185651"/>
    <lineage>
        <taxon>Bacteria</taxon>
        <taxon>Pseudomonadati</taxon>
        <taxon>Pseudomonadota</taxon>
        <taxon>Gammaproteobacteria</taxon>
        <taxon>Vibrionales</taxon>
        <taxon>Vibrionaceae</taxon>
        <taxon>Enterovibrio</taxon>
    </lineage>
</organism>
<evidence type="ECO:0000256" key="16">
    <source>
        <dbReference type="RuleBase" id="RU003874"/>
    </source>
</evidence>
<dbReference type="CDD" id="cd18803">
    <property type="entry name" value="SF2_C_secA"/>
    <property type="match status" value="1"/>
</dbReference>
<keyword evidence="3 15" id="KW-0813">Transport</keyword>
<keyword evidence="4 15" id="KW-1003">Cell membrane</keyword>
<feature type="compositionally biased region" description="Basic and acidic residues" evidence="17">
    <location>
        <begin position="877"/>
        <end position="886"/>
    </location>
</feature>
<evidence type="ECO:0000256" key="10">
    <source>
        <dbReference type="ARBA" id="ARBA00022840"/>
    </source>
</evidence>
<dbReference type="EC" id="7.4.2.8" evidence="15"/>
<dbReference type="GO" id="GO:0008564">
    <property type="term" value="F:protein-exporting ATPase activity"/>
    <property type="evidence" value="ECO:0007669"/>
    <property type="project" value="UniProtKB-EC"/>
</dbReference>
<proteinExistence type="inferred from homology"/>
<evidence type="ECO:0000256" key="15">
    <source>
        <dbReference type="HAMAP-Rule" id="MF_01382"/>
    </source>
</evidence>
<dbReference type="HAMAP" id="MF_01382">
    <property type="entry name" value="SecA"/>
    <property type="match status" value="1"/>
</dbReference>
<evidence type="ECO:0000259" key="19">
    <source>
        <dbReference type="PROSITE" id="PS51194"/>
    </source>
</evidence>
<dbReference type="InterPro" id="IPR044722">
    <property type="entry name" value="SecA_SF2_C"/>
</dbReference>
<dbReference type="RefSeq" id="WP_016960741.1">
    <property type="nucleotide sequence ID" value="NZ_AJWN02000104.1"/>
</dbReference>
<accession>A0A1E5BXC5</accession>
<comment type="function">
    <text evidence="15">Part of the Sec protein translocase complex. Interacts with the SecYEG preprotein conducting channel. Has a central role in coupling the hydrolysis of ATP to the transfer of proteins into and across the cell membrane, serving both as a receptor for the preprotein-SecB complex and as an ATP-driven molecular motor driving the stepwise translocation of polypeptide chains across the membrane.</text>
</comment>
<keyword evidence="12 15" id="KW-1278">Translocase</keyword>
<feature type="region of interest" description="Disordered" evidence="17">
    <location>
        <begin position="834"/>
        <end position="906"/>
    </location>
</feature>
<evidence type="ECO:0000259" key="18">
    <source>
        <dbReference type="PROSITE" id="PS51192"/>
    </source>
</evidence>
<dbReference type="SUPFAM" id="SSF81767">
    <property type="entry name" value="Pre-protein crosslinking domain of SecA"/>
    <property type="match status" value="1"/>
</dbReference>
<feature type="binding site" evidence="15">
    <location>
        <position position="87"/>
    </location>
    <ligand>
        <name>ATP</name>
        <dbReference type="ChEBI" id="CHEBI:30616"/>
    </ligand>
</feature>
<evidence type="ECO:0000256" key="17">
    <source>
        <dbReference type="SAM" id="MobiDB-lite"/>
    </source>
</evidence>
<sequence>MLSKLITKVIGSRNDRTLRRLRKVVNEINNLEPQFEALTDDDLKAKTAEYRQRIEQGESLDLILPEAFATVREASKRVFGMRHFDVQLIGGMVLNNGQIAEMRTGEGKTLTATLPAYLHALTGKGVHIVTVNDYLAKRDAETNRALFEFLDMTVGVNVPNMAPPEKKAAYLADILYGTNNEFGFDYLRDNMAFRPEDRVQRERYFAVVDEVDSILIDEARTPLIISGPAEDSSEMYARINTLIPQLIRQEKEDSEEYRGEGHFTVDEKSKQAHLTENGQEFVEDMLKKNELMDENDTLYSPANISLLHHINAALRAHVLFEKDVDYIVKDDEVIIVDEHTGRTMPGRRWSEGLHQAIEAKEGVKIQNENQTLASITFQNFFRLYDKLSGMTGTADTEAFEFQSIYGLDTVVIPTNKPMVRDDMADQVYMTEREKFDAIIEDIKTRSANGQPSLVGTVSIEKSELLSEALKKAGVKHAVLNAKFHAHEADIVADAGSPGAVTIATNMAGRGTDIVLGGSWQSDIAKLENPTEQQISDIKAKWRETHEAVKASGGLHIIGTERHESRRIDNQLRGRSGRQGDPGSSRFYLSMEDSLMRIFASERVSNMMKKLGMEEGEAIEHPWVNKAIENAQRKVEGRNFDIRKQLLEFDDVANDQRKVVYELRDELMNSTDISEMIEHNREDVLGDVVDQYIPPQSLAEMWDVEGLETRLKADFDADLPLREWLENDDKLYEEQLRERILSTIIDVYQSKEGTVGAETLRNFEKAVMLQTLDTLWKEHLAAMDHLRQGIHLRGYAQKNPKQEYKRESFELFEGMLDSLKSDVVMTLSRVRVQQPEEVDRMEEQRRAQAEEGARRQQMSHEEAGSQLEDNQDPASETVVRDGRKVGRNDPCPCGSGKKFKQCHGKMS</sequence>
<evidence type="ECO:0000259" key="20">
    <source>
        <dbReference type="PROSITE" id="PS51196"/>
    </source>
</evidence>
<evidence type="ECO:0000256" key="6">
    <source>
        <dbReference type="ARBA" id="ARBA00022519"/>
    </source>
</evidence>
<gene>
    <name evidence="15" type="primary">secA</name>
    <name evidence="21" type="ORF">A1OK_04555</name>
</gene>
<feature type="compositionally biased region" description="Basic residues" evidence="17">
    <location>
        <begin position="896"/>
        <end position="906"/>
    </location>
</feature>
<keyword evidence="10 15" id="KW-0067">ATP-binding</keyword>
<dbReference type="Gene3D" id="3.90.1440.10">
    <property type="entry name" value="SecA, preprotein cross-linking domain"/>
    <property type="match status" value="1"/>
</dbReference>
<dbReference type="Proteomes" id="UP000095039">
    <property type="component" value="Unassembled WGS sequence"/>
</dbReference>
<dbReference type="GO" id="GO:0065002">
    <property type="term" value="P:intracellular protein transmembrane transport"/>
    <property type="evidence" value="ECO:0007669"/>
    <property type="project" value="UniProtKB-UniRule"/>
</dbReference>
<dbReference type="CDD" id="cd17928">
    <property type="entry name" value="DEXDc_SecA"/>
    <property type="match status" value="1"/>
</dbReference>
<evidence type="ECO:0000256" key="1">
    <source>
        <dbReference type="ARBA" id="ARBA00001947"/>
    </source>
</evidence>
<dbReference type="FunFam" id="1.10.3060.10:FF:000001">
    <property type="entry name" value="Preprotein translocase subunit SecA"/>
    <property type="match status" value="1"/>
</dbReference>
<dbReference type="InterPro" id="IPR027417">
    <property type="entry name" value="P-loop_NTPase"/>
</dbReference>
<comment type="catalytic activity">
    <reaction evidence="15">
        <text>ATP + H2O + cellular proteinSide 1 = ADP + phosphate + cellular proteinSide 2.</text>
        <dbReference type="EC" id="7.4.2.8"/>
    </reaction>
</comment>
<dbReference type="Pfam" id="PF07517">
    <property type="entry name" value="SecA_DEAD"/>
    <property type="match status" value="1"/>
</dbReference>
<dbReference type="GO" id="GO:0006605">
    <property type="term" value="P:protein targeting"/>
    <property type="evidence" value="ECO:0007669"/>
    <property type="project" value="UniProtKB-UniRule"/>
</dbReference>
<dbReference type="GO" id="GO:0005524">
    <property type="term" value="F:ATP binding"/>
    <property type="evidence" value="ECO:0007669"/>
    <property type="project" value="UniProtKB-UniRule"/>
</dbReference>
<feature type="domain" description="Helicase ATP-binding" evidence="18">
    <location>
        <begin position="89"/>
        <end position="247"/>
    </location>
</feature>
<dbReference type="Pfam" id="PF01043">
    <property type="entry name" value="SecA_PP_bind"/>
    <property type="match status" value="1"/>
</dbReference>
<keyword evidence="14 15" id="KW-0472">Membrane</keyword>
<dbReference type="Pfam" id="PF07516">
    <property type="entry name" value="SecA_SW"/>
    <property type="match status" value="1"/>
</dbReference>
<dbReference type="Gene3D" id="1.10.3060.10">
    <property type="entry name" value="Helical scaffold and wing domains of SecA"/>
    <property type="match status" value="1"/>
</dbReference>
<dbReference type="SUPFAM" id="SSF81886">
    <property type="entry name" value="Helical scaffold and wing domains of SecA"/>
    <property type="match status" value="1"/>
</dbReference>
<evidence type="ECO:0000256" key="2">
    <source>
        <dbReference type="ARBA" id="ARBA00007650"/>
    </source>
</evidence>
<dbReference type="InterPro" id="IPR020937">
    <property type="entry name" value="SecA_CS"/>
</dbReference>
<dbReference type="InterPro" id="IPR000185">
    <property type="entry name" value="SecA"/>
</dbReference>
<evidence type="ECO:0000256" key="7">
    <source>
        <dbReference type="ARBA" id="ARBA00022723"/>
    </source>
</evidence>
<evidence type="ECO:0000256" key="9">
    <source>
        <dbReference type="ARBA" id="ARBA00022833"/>
    </source>
</evidence>
<keyword evidence="13 15" id="KW-0811">Translocation</keyword>
<comment type="caution">
    <text evidence="21">The sequence shown here is derived from an EMBL/GenBank/DDBJ whole genome shotgun (WGS) entry which is preliminary data.</text>
</comment>
<keyword evidence="7" id="KW-0479">Metal-binding</keyword>
<comment type="subunit">
    <text evidence="15">Monomer and homodimer. Part of the essential Sec protein translocation apparatus which comprises SecA, SecYEG and auxiliary proteins SecDF-YajC and YidC.</text>
</comment>
<protein>
    <recommendedName>
        <fullName evidence="15 16">Protein translocase subunit SecA</fullName>
        <ecNumber evidence="15">7.4.2.8</ecNumber>
    </recommendedName>
</protein>
<dbReference type="GO" id="GO:0005886">
    <property type="term" value="C:plasma membrane"/>
    <property type="evidence" value="ECO:0007669"/>
    <property type="project" value="UniProtKB-SubCell"/>
</dbReference>
<dbReference type="PANTHER" id="PTHR30612:SF0">
    <property type="entry name" value="CHLOROPLAST PROTEIN-TRANSPORTING ATPASE"/>
    <property type="match status" value="1"/>
</dbReference>
<dbReference type="GO" id="GO:0043952">
    <property type="term" value="P:protein transport by the Sec complex"/>
    <property type="evidence" value="ECO:0007669"/>
    <property type="project" value="TreeGrafter"/>
</dbReference>
<dbReference type="SMART" id="SM00957">
    <property type="entry name" value="SecA_DEAD"/>
    <property type="match status" value="1"/>
</dbReference>
<dbReference type="Pfam" id="PF21090">
    <property type="entry name" value="P-loop_SecA"/>
    <property type="match status" value="1"/>
</dbReference>
<dbReference type="FunFam" id="3.40.50.300:FF:000113">
    <property type="entry name" value="Preprotein translocase subunit SecA"/>
    <property type="match status" value="1"/>
</dbReference>
<dbReference type="GO" id="GO:0031522">
    <property type="term" value="C:cell envelope Sec protein transport complex"/>
    <property type="evidence" value="ECO:0007669"/>
    <property type="project" value="UniProtKB-ARBA"/>
</dbReference>
<dbReference type="NCBIfam" id="NF009538">
    <property type="entry name" value="PRK12904.1"/>
    <property type="match status" value="1"/>
</dbReference>
<keyword evidence="6" id="KW-0997">Cell inner membrane</keyword>
<evidence type="ECO:0000256" key="13">
    <source>
        <dbReference type="ARBA" id="ARBA00023010"/>
    </source>
</evidence>
<comment type="cofactor">
    <cofactor evidence="1">
        <name>Zn(2+)</name>
        <dbReference type="ChEBI" id="CHEBI:29105"/>
    </cofactor>
</comment>
<keyword evidence="5 15" id="KW-0963">Cytoplasm</keyword>
<evidence type="ECO:0000313" key="21">
    <source>
        <dbReference type="EMBL" id="OEE57907.1"/>
    </source>
</evidence>